<feature type="domain" description="Cadherin" evidence="24">
    <location>
        <begin position="3404"/>
        <end position="3512"/>
    </location>
</feature>
<keyword evidence="14 16" id="KW-1015">Disulfide bond</keyword>
<feature type="domain" description="Cadherin" evidence="24">
    <location>
        <begin position="1308"/>
        <end position="1416"/>
    </location>
</feature>
<dbReference type="CDD" id="cd00173">
    <property type="entry name" value="SH2"/>
    <property type="match status" value="1"/>
</dbReference>
<dbReference type="SUPFAM" id="SSF53300">
    <property type="entry name" value="vWA-like"/>
    <property type="match status" value="1"/>
</dbReference>
<keyword evidence="3 18" id="KW-0217">Developmental protein</keyword>
<dbReference type="InterPro" id="IPR000980">
    <property type="entry name" value="SH2"/>
</dbReference>
<feature type="domain" description="Cadherin" evidence="24">
    <location>
        <begin position="3820"/>
        <end position="3923"/>
    </location>
</feature>
<dbReference type="PROSITE" id="PS00010">
    <property type="entry name" value="ASX_HYDROXYL"/>
    <property type="match status" value="1"/>
</dbReference>
<dbReference type="SUPFAM" id="SSF55166">
    <property type="entry name" value="Hedgehog/DD-peptidase"/>
    <property type="match status" value="1"/>
</dbReference>
<evidence type="ECO:0000256" key="5">
    <source>
        <dbReference type="ARBA" id="ARBA00022670"/>
    </source>
</evidence>
<dbReference type="PROSITE" id="PS50835">
    <property type="entry name" value="IG_LIKE"/>
    <property type="match status" value="2"/>
</dbReference>
<evidence type="ECO:0000256" key="19">
    <source>
        <dbReference type="SAM" id="Phobius"/>
    </source>
</evidence>
<dbReference type="PROSITE" id="PS01187">
    <property type="entry name" value="EGF_CA"/>
    <property type="match status" value="1"/>
</dbReference>
<dbReference type="InterPro" id="IPR000152">
    <property type="entry name" value="EGF-type_Asp/Asn_hydroxyl_site"/>
</dbReference>
<dbReference type="SMART" id="SM00252">
    <property type="entry name" value="SH2"/>
    <property type="match status" value="1"/>
</dbReference>
<feature type="disulfide bond" evidence="16">
    <location>
        <begin position="5160"/>
        <end position="5169"/>
    </location>
</feature>
<evidence type="ECO:0000259" key="24">
    <source>
        <dbReference type="PROSITE" id="PS50268"/>
    </source>
</evidence>
<evidence type="ECO:0000256" key="1">
    <source>
        <dbReference type="ARBA" id="ARBA00004135"/>
    </source>
</evidence>
<keyword evidence="18 20" id="KW-0732">Signal</keyword>
<evidence type="ECO:0000256" key="12">
    <source>
        <dbReference type="ARBA" id="ARBA00022989"/>
    </source>
</evidence>
<comment type="similarity">
    <text evidence="2 18">Belongs to the hedgehog family.</text>
</comment>
<feature type="domain" description="Ig-like" evidence="25">
    <location>
        <begin position="4884"/>
        <end position="4948"/>
    </location>
</feature>
<dbReference type="Gene3D" id="2.60.40.10">
    <property type="entry name" value="Immunoglobulins"/>
    <property type="match status" value="2"/>
</dbReference>
<dbReference type="CDD" id="cd00054">
    <property type="entry name" value="EGF_CA"/>
    <property type="match status" value="2"/>
</dbReference>
<feature type="domain" description="Cadherin" evidence="24">
    <location>
        <begin position="3924"/>
        <end position="4028"/>
    </location>
</feature>
<feature type="domain" description="Cadherin" evidence="24">
    <location>
        <begin position="4133"/>
        <end position="4233"/>
    </location>
</feature>
<evidence type="ECO:0000256" key="17">
    <source>
        <dbReference type="PROSITE-ProRule" id="PRU00191"/>
    </source>
</evidence>
<feature type="domain" description="Cadherin" evidence="24">
    <location>
        <begin position="1416"/>
        <end position="1520"/>
    </location>
</feature>
<dbReference type="PROSITE" id="PS00022">
    <property type="entry name" value="EGF_1"/>
    <property type="match status" value="2"/>
</dbReference>
<name>A0ABN8NF94_9CNID</name>
<dbReference type="Gene3D" id="3.40.50.410">
    <property type="entry name" value="von Willebrand factor, type A domain"/>
    <property type="match status" value="1"/>
</dbReference>
<dbReference type="PRINTS" id="PR00453">
    <property type="entry name" value="VWFADOMAIN"/>
</dbReference>
<feature type="domain" description="Cadherin" evidence="24">
    <location>
        <begin position="2560"/>
        <end position="2662"/>
    </location>
</feature>
<dbReference type="Gene3D" id="3.30.1380.10">
    <property type="match status" value="1"/>
</dbReference>
<dbReference type="PROSITE" id="PS50234">
    <property type="entry name" value="VWFA"/>
    <property type="match status" value="1"/>
</dbReference>
<feature type="domain" description="Cadherin" evidence="24">
    <location>
        <begin position="2980"/>
        <end position="3084"/>
    </location>
</feature>
<comment type="caution">
    <text evidence="16">Lacks conserved residue(s) required for the propagation of feature annotation.</text>
</comment>
<dbReference type="Gene3D" id="2.60.40.60">
    <property type="entry name" value="Cadherins"/>
    <property type="match status" value="41"/>
</dbReference>
<feature type="domain" description="Cadherin" evidence="24">
    <location>
        <begin position="3720"/>
        <end position="3819"/>
    </location>
</feature>
<dbReference type="SMART" id="SM00112">
    <property type="entry name" value="CA"/>
    <property type="match status" value="41"/>
</dbReference>
<evidence type="ECO:0000256" key="4">
    <source>
        <dbReference type="ARBA" id="ARBA00022475"/>
    </source>
</evidence>
<protein>
    <recommendedName>
        <fullName evidence="18">Hedgehog protein</fullName>
    </recommendedName>
</protein>
<dbReference type="PRINTS" id="PR00205">
    <property type="entry name" value="CADHERIN"/>
</dbReference>
<dbReference type="PROSITE" id="PS50001">
    <property type="entry name" value="SH2"/>
    <property type="match status" value="1"/>
</dbReference>
<feature type="signal peptide" evidence="20">
    <location>
        <begin position="1"/>
        <end position="21"/>
    </location>
</feature>
<dbReference type="CDD" id="cd11304">
    <property type="entry name" value="Cadherin_repeat"/>
    <property type="match status" value="41"/>
</dbReference>
<dbReference type="SUPFAM" id="SSF55550">
    <property type="entry name" value="SH2 domain"/>
    <property type="match status" value="1"/>
</dbReference>
<feature type="domain" description="Cadherin" evidence="24">
    <location>
        <begin position="4446"/>
        <end position="4550"/>
    </location>
</feature>
<comment type="subcellular location">
    <molecule>Sonic hedgehog protein</molecule>
    <subcellularLocation>
        <location evidence="18">Endoplasmic reticulum membrane</location>
    </subcellularLocation>
    <subcellularLocation>
        <location evidence="18">Golgi apparatus membrane</location>
    </subcellularLocation>
</comment>
<feature type="domain" description="Cadherin" evidence="24">
    <location>
        <begin position="4551"/>
        <end position="4655"/>
    </location>
</feature>
<keyword evidence="9 18" id="KW-0378">Hydrolase</keyword>
<dbReference type="PROSITE" id="PS50268">
    <property type="entry name" value="CADHERIN_2"/>
    <property type="match status" value="41"/>
</dbReference>
<evidence type="ECO:0000256" key="6">
    <source>
        <dbReference type="ARBA" id="ARBA00022692"/>
    </source>
</evidence>
<dbReference type="Proteomes" id="UP001159405">
    <property type="component" value="Unassembled WGS sequence"/>
</dbReference>
<dbReference type="InterPro" id="IPR003599">
    <property type="entry name" value="Ig_sub"/>
</dbReference>
<dbReference type="InterPro" id="IPR015919">
    <property type="entry name" value="Cadherin-like_sf"/>
</dbReference>
<evidence type="ECO:0000259" key="22">
    <source>
        <dbReference type="PROSITE" id="PS50026"/>
    </source>
</evidence>
<keyword evidence="4 18" id="KW-1003">Cell membrane</keyword>
<evidence type="ECO:0000256" key="7">
    <source>
        <dbReference type="ARBA" id="ARBA00022723"/>
    </source>
</evidence>
<evidence type="ECO:0000256" key="14">
    <source>
        <dbReference type="ARBA" id="ARBA00023157"/>
    </source>
</evidence>
<dbReference type="CDD" id="cd01472">
    <property type="entry name" value="vWA_collagen"/>
    <property type="match status" value="1"/>
</dbReference>
<dbReference type="InterPro" id="IPR009045">
    <property type="entry name" value="Zn_M74/Hedgehog-like"/>
</dbReference>
<comment type="caution">
    <text evidence="26">The sequence shown here is derived from an EMBL/GenBank/DDBJ whole genome shotgun (WGS) entry which is preliminary data.</text>
</comment>
<keyword evidence="27" id="KW-1185">Reference proteome</keyword>
<proteinExistence type="inferred from homology"/>
<feature type="domain" description="Cadherin" evidence="24">
    <location>
        <begin position="1521"/>
        <end position="1623"/>
    </location>
</feature>
<feature type="domain" description="Cadherin" evidence="24">
    <location>
        <begin position="2138"/>
        <end position="2243"/>
    </location>
</feature>
<reference evidence="26 27" key="1">
    <citation type="submission" date="2022-05" db="EMBL/GenBank/DDBJ databases">
        <authorList>
            <consortium name="Genoscope - CEA"/>
            <person name="William W."/>
        </authorList>
    </citation>
    <scope>NUCLEOTIDE SEQUENCE [LARGE SCALE GENOMIC DNA]</scope>
</reference>
<evidence type="ECO:0000256" key="2">
    <source>
        <dbReference type="ARBA" id="ARBA00010649"/>
    </source>
</evidence>
<evidence type="ECO:0000256" key="10">
    <source>
        <dbReference type="ARBA" id="ARBA00022813"/>
    </source>
</evidence>
<feature type="domain" description="Ig-like" evidence="25">
    <location>
        <begin position="4956"/>
        <end position="5041"/>
    </location>
</feature>
<dbReference type="SMART" id="SM00327">
    <property type="entry name" value="VWA"/>
    <property type="match status" value="1"/>
</dbReference>
<feature type="domain" description="Cadherin" evidence="24">
    <location>
        <begin position="2244"/>
        <end position="2349"/>
    </location>
</feature>
<feature type="domain" description="Cadherin" evidence="24">
    <location>
        <begin position="2455"/>
        <end position="2559"/>
    </location>
</feature>
<feature type="chain" id="PRO_5045984464" description="Hedgehog protein" evidence="20">
    <location>
        <begin position="22"/>
        <end position="5603"/>
    </location>
</feature>
<evidence type="ECO:0000259" key="21">
    <source>
        <dbReference type="PROSITE" id="PS50001"/>
    </source>
</evidence>
<comment type="subcellular location">
    <subcellularLocation>
        <location evidence="1">Cell membrane</location>
        <location evidence="1">Sarcolemma</location>
    </subcellularLocation>
</comment>
<feature type="domain" description="Cadherin" evidence="24">
    <location>
        <begin position="1624"/>
        <end position="1723"/>
    </location>
</feature>
<evidence type="ECO:0000256" key="8">
    <source>
        <dbReference type="ARBA" id="ARBA00022737"/>
    </source>
</evidence>
<dbReference type="SUPFAM" id="SSF48726">
    <property type="entry name" value="Immunoglobulin"/>
    <property type="match status" value="2"/>
</dbReference>
<feature type="domain" description="Cadherin" evidence="24">
    <location>
        <begin position="1099"/>
        <end position="1202"/>
    </location>
</feature>
<keyword evidence="8" id="KW-0677">Repeat</keyword>
<evidence type="ECO:0000256" key="11">
    <source>
        <dbReference type="ARBA" id="ARBA00022837"/>
    </source>
</evidence>
<keyword evidence="7" id="KW-0479">Metal-binding</keyword>
<feature type="domain" description="Cadherin" evidence="24">
    <location>
        <begin position="1932"/>
        <end position="2036"/>
    </location>
</feature>
<comment type="subcellular location">
    <molecule>Protein hedgehog N-product</molecule>
    <subcellularLocation>
        <location evidence="18">Cell membrane</location>
        <topology evidence="18">Lipid-anchor</topology>
    </subcellularLocation>
</comment>
<dbReference type="Pfam" id="PF00017">
    <property type="entry name" value="SH2"/>
    <property type="match status" value="1"/>
</dbReference>
<feature type="domain" description="Cadherin" evidence="24">
    <location>
        <begin position="4656"/>
        <end position="4776"/>
    </location>
</feature>
<dbReference type="Gene3D" id="2.10.25.10">
    <property type="entry name" value="Laminin"/>
    <property type="match status" value="2"/>
</dbReference>
<feature type="domain" description="Cadherin" evidence="24">
    <location>
        <begin position="466"/>
        <end position="566"/>
    </location>
</feature>
<feature type="domain" description="EGF-like" evidence="22">
    <location>
        <begin position="5096"/>
        <end position="5132"/>
    </location>
</feature>
<dbReference type="InterPro" id="IPR006644">
    <property type="entry name" value="Cadg"/>
</dbReference>
<dbReference type="InterPro" id="IPR018097">
    <property type="entry name" value="EGF_Ca-bd_CS"/>
</dbReference>
<keyword evidence="16" id="KW-0245">EGF-like domain</keyword>
<comment type="function">
    <molecule>Protein hedgehog N-product</molecule>
    <text evidence="18">The dually lipidated hedgehog protein N-product is a morphogen which is essential for a variety of patterning events during development.</text>
</comment>
<feature type="domain" description="Cadherin" evidence="24">
    <location>
        <begin position="567"/>
        <end position="669"/>
    </location>
</feature>
<feature type="domain" description="Cadherin" evidence="24">
    <location>
        <begin position="3617"/>
        <end position="3719"/>
    </location>
</feature>
<feature type="domain" description="Cadherin" evidence="24">
    <location>
        <begin position="3195"/>
        <end position="3298"/>
    </location>
</feature>
<dbReference type="InterPro" id="IPR036179">
    <property type="entry name" value="Ig-like_dom_sf"/>
</dbReference>
<dbReference type="InterPro" id="IPR020894">
    <property type="entry name" value="Cadherin_CS"/>
</dbReference>
<accession>A0ABN8NF94</accession>
<feature type="domain" description="Cadherin" evidence="24">
    <location>
        <begin position="675"/>
        <end position="779"/>
    </location>
</feature>
<evidence type="ECO:0000256" key="15">
    <source>
        <dbReference type="PROSITE-ProRule" id="PRU00043"/>
    </source>
</evidence>
<feature type="domain" description="Cadherin" evidence="24">
    <location>
        <begin position="1724"/>
        <end position="1827"/>
    </location>
</feature>
<dbReference type="PROSITE" id="PS01186">
    <property type="entry name" value="EGF_2"/>
    <property type="match status" value="1"/>
</dbReference>
<feature type="domain" description="Cadherin" evidence="24">
    <location>
        <begin position="2663"/>
        <end position="2765"/>
    </location>
</feature>
<dbReference type="InterPro" id="IPR000742">
    <property type="entry name" value="EGF"/>
</dbReference>
<evidence type="ECO:0000313" key="26">
    <source>
        <dbReference type="EMBL" id="CAH3046991.1"/>
    </source>
</evidence>
<dbReference type="InterPro" id="IPR002035">
    <property type="entry name" value="VWF_A"/>
</dbReference>
<dbReference type="Pfam" id="PF00008">
    <property type="entry name" value="EGF"/>
    <property type="match status" value="1"/>
</dbReference>
<feature type="transmembrane region" description="Helical" evidence="19">
    <location>
        <begin position="5383"/>
        <end position="5408"/>
    </location>
</feature>
<dbReference type="Pfam" id="PF00028">
    <property type="entry name" value="Cadherin"/>
    <property type="match status" value="41"/>
</dbReference>
<dbReference type="Pfam" id="PF13927">
    <property type="entry name" value="Ig_3"/>
    <property type="match status" value="2"/>
</dbReference>
<sequence length="5603" mass="607271">MATLIFKLLLLSFVGYELVNGYLRTISLGQRWPDKDEIETCGNIRDIIRRNSGRFRKILVRNTNGDIVFQNDNCRRMTARAKSKLDVLASRVRGQWSNVRLKVKLAWTDQILPNAPISLHYEGRALRLQTSDGDSRKLATLASLAVHAGFDWVKYATNTYIHASVIRDVCQTSVDLAFILDSSGSVGSDNFQQVKNFVKDVVDFFNIGTSGTHVAVVTYSTYTRLEFNLKEHYTKSAMKNAVGNIYYRGGMTYTADALDFVRTNIFVTSQGMRPDQGIPKVAVLLTDGYSNGRAVAGPASQLRNVGVNIFSIGVGHSVNPSELNTIATDPDSTHVFLLNSFNDLAGWVDKLSAVSCDEGASVSSCDDTITTVESDTFKYFRTQFDSVSNNRISVEVRDIEGISHLYASLTSTNPGPMDPQSQKNESNISPRAISLSLSGTRLVYVAVQGQKQSNKFKLSMWDDLFTRDTYVTSVREEQNPRLTVLDQKLSTSSYSLRYSITEGNQNNIFSIDSITGKIQTIQKLDRETKDSHRLTILGQDINNRCHKGRAVVIVNVDDINDHAPKFGKSQYSATILERKPANTLVTTVTATDKDSGTNAQLSYSISSGNQGSRFKINNRGEVRITQELNFEQQQSYTLGITVQDGGSPSKKASATLSVVVQDVNEPPKFVKPCARNDTCKFSVKENNNRNAELGLLEATDPDTACNSLSYEITTEQSQGSKVFAIDNNGKITVLSVLDREFRSLYTAVVTVEDCGSPALQVSTRITVEVLDENDNNPKFALNTFKASVYENIAKNSVILQVTASDDDVGSNSELSYSLQSGDTNSFSINSKTGTITSKVLLDRESKDSYTLTVKASDNGSTPLTGITTVDITILDINDNKPTIKNLPGKVTVSEGCSVGHHVFGVNAEDKDLGVNADLRYYINTGNDQNSFQLDAKTGDLTVARKLDYETRQTFTLNIRVTDRGNSPLSSSGELEIEVTDENDNAPVFSLASYRATVRENTPQGTSFFKASYQMNVSATDLDSGTNGQITYSIDKGNDGDAFSIDSAGWMKIKNSPDFESKNQYSLLIEAADNGSPPKAAYAHVTVIIEDVNDHRPQFNKSEYHFNVSEGAPVRGSIGSVYAEDRDSGPRGRVVYTIKGGDGSAFTIDGNTGAIIVLSKLDRELKSSYTLNVEARDGGNPSKASLVDVKITISDINDNKPLFDKPSYLAHVSEDASLGTSVVTVSAVDDDIGQNKEITYAIKTGNEQGKFNLDKNSGLMTLNMSLDHETKKSYQLVVTATDHGKPPLTSSVGVTVMVTDVNDNPPSFAKSLYNCTVAENLAKGVAVCYVTASDPDSGLNGQLFYSIVSGDATNAFEINTATGEITTARTLDRETTSVYNLTVMAEDGEWERSGSSLKATTTVMVHIMDENDNAPVFKSSYSFNVSEDKVSPYEIGRVTAIDEDVGQNGKVAYRILAGNSGDSFRIDSLSGSITVKSKLDRETYAQYSLTVEAADSGVPSLSSSVVVTVMIGDVNDNPPMFSQQMFYGSIREDASPGSTVVKVEASDKDEGTNGQLHFSLQGKGSANFTIDSRGFIHTKTPLDYETTAHYMLNVTATDGGSPSSSASAQVNITVVNVNDNVPVFVTSSQVSKVREDVAIGTRVIRLNATDADGKGLTFKLNSGNTGGAFKIHSSTGLITVAAKLDREKIEQYILAVKATDPDGQSVTYNATINITDVNDNAPVFKNNSYSNEIMENLQPGQPVATVSATDEDEGVNSQISYQITSGDTSKFVLNSKTGAIKTSATLDREEASSYHLVVTAKDHGTPSLSSTVDVMVKVLDENDNSPRFSSPFYKTSVLENTAVDTKILQLTATDPDEGPNGLVTLSIISGNTNDAFVINNGTGFIAVKKNLDREVVDSYSLYVSASDNAANPKTAYVWVNFTVLDENDNSPIFKNVTNFTVTENAKAGTKVGNVYATDSDAGKNGEVRFSIVEGNDGDTFQIDSVSGEISVKGGIDREKQARYTLTVKASDRGNPAMKANQKFQITVLDENDNPPKFASAVVRGDIEENKAAMKVIQVTATDKDTGTNAIITYSITGGNSKSHFTIDPLTGDINTTTSLNFEKTPVYNITVTASDSKFSAYVNVIIQVVDVNDNRPSFDKLSYVASVAENSRVLTSVVTISASDPDPFGQLTYSIESTQPGNHSDAFSVDFSSGVITTADVLDRESIDTYVLQVKVTDGGEPALSGFATVTINVTDKNDNPPVFNVSSFQATIPENSDIASFVVKIQAEDADLGSNARISYFINSSNDMSAFAIDPDTGIISINKKLDRENISNYLLKCVAIDHGQPKLSSMPVAVHVSLSDVNDNAPAFLQSVYTVNVSEDVTSGTVVEEVVAVDPDAGLNGTVVYSISGGNDDGTFTIGNKTGVVTVSRTLDRETRDAYLLTITASDEGNPEKSSSVKLSITVVDVNDNAPQFNASSLQGGIKENLPGGSFVMRVMATDADIGTNAQLVYNLTTKEYTDVFALNSLTGEITTEKSLDREIQDRYTLKVSVRDKGNPQLTSLADVTINVIDVDDNCPKFEPAEYNLTISENLPFNQSIVQVTATDIDLMDSKMMQYAIRSGNTRGAFTIDQYEGWTITEIRRPSNSVLTYSLLTDDINNRCHKGRAVVIVNVDDINDHAPEFGKSQYSATILERKPANTLVTTVTATDKDSGINAQLSYSITSGNQGSKFKINNRGEVRITQELNFEQQQSYTLGITVQDGGSPSQKASATLSVVVQDVNEPPKFVKPCARNDTCKFSVKENNNRNAELGVLQATDPDTACNPLSYEITTEQSQGSKVFAIDNNGKITVLSRLDREFRSLYTAVVTVEDCGSPALEVSTRITVEVLDENDNNPKFALNNFKASVYENIAKNSVILQVTASDDDVGSNSELSYSLQSGDTNSFSIDSKTGTITSKVLLDRESKDSYTLTVKASDNGSTPLTGITTVDITILDINDNNPTIKNLPGKATVSEDRSVGHHVFGVNAEDKDLGVNADLRYYIDTGNDQNSFQLDAKTGDLTVARKLDYETRQTFTLNIRVTDRGNPPLSSSGQLEIEVTDENDNAPVFSLASYRATVRENTPQETSFFKASYQMNVSATDLDSGTNGQITYSIDKGNDGDAFSIDSAGWMKIRNSPDFESKNQYSLLIEAADNGSPPKAAYAHVTVIIEDVNDYRPQFNQSEYNFNVSEGAPVRGSIGSVYAVDSDSGPRGRVVYTIKGGDGSAFTIDGNTGAIIVLSKLDRELKSSYTLNVEARDGGSPSKASLVDVKITISDINDNKPLFDKPSYLAHVSEDASLGTSVVTVSAVDDDIGQNREITYAIKTGNEQGTFNLDKNSGLMTLNQSLDHETKTSYQLVVTATDHGKPPLTSSVGVRVMVTDVNDNPPSFAKSLYNCTVAENLAKGVAVCYVTASDPDSGLNGQLFYTIVSGDATNAFEINTATGEITTARTLDRETTSVYNLTVMAEDGKWERSGSSLKATTTVMVHIMDENDNAPVFKSSYRFNVSEDKVSPYEIGRVTAIDEDVGQNGKVAYRILAGNSGDSFLIDSLSGSITVKSKLDRETYAQYSLTVEAADSGVPSLSSSVVVTVMIGDVNDNPPMFSQQMFYGSIREDASTGSTVVKVEASDKDEGTNGQLHFSLQGKGSANFTIDSRGFIHTKTPLDYETTAHYMLNVTATDGGSPSSSASAQVNITVVNVNDNVPVFVTSSQVSKVREDVAIGTRVIRLNATDADGKGLTFKLASGNTGGAFKIHSSTGLITVAAKLDREKIEQYILAVKATDPDGQSVTYNATINITDVNDNAPVFKNNSYSKEIMENLQPGQPVATVSATDEDEGVNSQISYQITSGDSSKFVLNSKTGAITTSATLDREEASSYRFVVTAKDHGTPSLSSTVDVMVKVLDENDNSPRFSSPFYKTSVLENTAVDTKVLQLTATDPDEGPNGLVTFSIISGNTNDAFVINNGTGFIAVKKNLDREVVESYSLYVSASDNAANPKIAYVWVNFTVLDENDNSPTFKNVTNFTVTENAKAGTKVGNVYATDSDAGKNGEVHFSIVEGNDGDALQIDSVSGEISVKGGIDREKQARYTLTVKASDQGNPAMKANQKFQITVLDENDNPPKFASSVVRGAIEENKAAMKVIQVTATDKDTGTNAIITYSITGGNSKSHFSIDPKNGDINTTTSLNFEETAVYNLTVTASDSKFSAHVNVIIQVVDVNDNRPSFDKSSYVASVAENSQVLTSVVTISASDPDPFGRLTYSIESVQPGNRSDAFSVDFSSGVITTADVLDRESIDTYVLQVKVTDGGEPALSGFATVTINVTDQNDNPPVFNVSSFQATIPENSDIASFVVKIQAEDADLGSNARISYFINSSNDMSAFAIDTDTGVISINKKLDRENISNYLLKCVAIDHGQPQLSSMPVAVHVSLSDVNDNAPAFLQSVYAVNVSEDVTSGTVVEEVVAVDPDAGLNGTVVYSISGGNDDDTFTIGNKTGVVTVSRTLDRETRDAYLLTITASDEGNPEKSSSVKLSITVLDVNDNAPQFNASSLQGGIKENLPGGSFVMRVMATDADIGTNAQLVYNLTTKEYTDVFALNSLTGEITTQKSLDREIQDRYTLKVSVRDKGDPQLTSLADVTINVIDVDDNCPKFEPAEYNLTISENLPFNQSIVQVTATDIDLMDSKMMQYAIRSGNTRGAFTIDQYGYLRVGLGGVDREVAETFRLVIRAGREECGVNNTDNSNQNEGTSEDKLASTAVVNIIVTDINDSPPRFEFPSYKFELSNLDATEIGQVKAVDDDLGSGGIVKFRLLDQTEVQGNRRVTVEAYDMGTPSLNSSVDVIIETSTACEAMVFRVTEDGIIKADTLCEFTKKPQGATRLVGQKHQLNCSAKGNTIPQYRWMKDGRFVSNWENVGDYVIEMASEDDQGGYSCLASSSAGVIQSSVAYMRVNDPPKITVHPVNSSVELDGKIKLYCNATGDPQPSFKWYKNGIAMVEASGVKPFQPELVMEDALPEDEARYYCEASNKAGKVRSNWASLQVFGKKALVSMTLTVKRPNKDGTCQIFDVKEFKKRLSEALKANVEVTGFTAPERCEEHPCNSDPCKNDGVCSRQGSKYTCLCKPGWFGDHCDQDINECTGDPCFYNGTCSNTPGSYQCNCVSTKTGKNCELENAACDSRPCNGTDICALSERSSQGFQCVSKELETVMMLPSGTKYQSVYDVEKAIENSIKTAPNNVSVTVRRRRSEKNQLDYGACSVRVTSYKGREVRFVLLCPPEMKPEPQPAQRFVCQVMFNAGQSTECGKKDSMMTPIPPTTKPPVKPLEVKLTFFARDRESGNDLDASNVVDMINSGQAEELEQFGFKVESAKTTYAQPQTAKPESKVGLIVGLTLGLVCLFVLIAAVIFFVLKGRNKPINFHHWFKQRAVMTRLENQNSIIQRDRSVKDISRSEKHYLNVAYDDESCDVSDDEGQFMVQVDLGKPRKKSPAGISNEPYFYNKITEQEAEEMLSSMVKPGTFLVRRGESSKAFFLTVRAPEGGPSFRHLPFKYDKESSSFVAQFGSMDDSKSFQTINELVSHFQVTPIPFDEDSPDLVLTHPWNKSEV</sequence>
<dbReference type="InterPro" id="IPR002126">
    <property type="entry name" value="Cadherin-like_dom"/>
</dbReference>
<dbReference type="InterPro" id="IPR000320">
    <property type="entry name" value="Hedgehog_signalling_dom"/>
</dbReference>
<feature type="domain" description="Cadherin" evidence="24">
    <location>
        <begin position="3085"/>
        <end position="3194"/>
    </location>
</feature>
<feature type="domain" description="Cadherin" evidence="24">
    <location>
        <begin position="4234"/>
        <end position="4339"/>
    </location>
</feature>
<gene>
    <name evidence="26" type="ORF">PLOB_00009969</name>
</gene>
<dbReference type="SMART" id="SM00736">
    <property type="entry name" value="CADG"/>
    <property type="match status" value="2"/>
</dbReference>
<feature type="domain" description="Cadherin" evidence="24">
    <location>
        <begin position="4340"/>
        <end position="4445"/>
    </location>
</feature>
<dbReference type="InterPro" id="IPR001657">
    <property type="entry name" value="Hedgehog"/>
</dbReference>
<dbReference type="EMBL" id="CALNXK010000015">
    <property type="protein sequence ID" value="CAH3046991.1"/>
    <property type="molecule type" value="Genomic_DNA"/>
</dbReference>
<dbReference type="SMART" id="SM00181">
    <property type="entry name" value="EGF"/>
    <property type="match status" value="2"/>
</dbReference>
<dbReference type="SUPFAM" id="SSF49313">
    <property type="entry name" value="Cadherin-like"/>
    <property type="match status" value="42"/>
</dbReference>
<evidence type="ECO:0000259" key="23">
    <source>
        <dbReference type="PROSITE" id="PS50234"/>
    </source>
</evidence>
<feature type="domain" description="Cadherin" evidence="24">
    <location>
        <begin position="2350"/>
        <end position="2454"/>
    </location>
</feature>
<comment type="function">
    <molecule>Protein hedgehog</molecule>
    <text evidence="18">The C-terminal part of the hedgehog protein precursor displays an autoproteolysis activity that results in the cleavage of the full-length protein into two parts (N-product and C-product). In addition, the C-terminal part displays a cholesterol transferase activity that results by the covalent attachment of a cholesterol moiety to the C-terminal of the newly generated N-product.</text>
</comment>
<keyword evidence="13 18" id="KW-0472">Membrane</keyword>
<dbReference type="InterPro" id="IPR036465">
    <property type="entry name" value="vWFA_dom_sf"/>
</dbReference>
<organism evidence="26 27">
    <name type="scientific">Porites lobata</name>
    <dbReference type="NCBI Taxonomy" id="104759"/>
    <lineage>
        <taxon>Eukaryota</taxon>
        <taxon>Metazoa</taxon>
        <taxon>Cnidaria</taxon>
        <taxon>Anthozoa</taxon>
        <taxon>Hexacorallia</taxon>
        <taxon>Scleractinia</taxon>
        <taxon>Fungiina</taxon>
        <taxon>Poritidae</taxon>
        <taxon>Porites</taxon>
    </lineage>
</organism>
<feature type="domain" description="Cadherin" evidence="24">
    <location>
        <begin position="2876"/>
        <end position="2979"/>
    </location>
</feature>
<dbReference type="Gene3D" id="3.30.505.10">
    <property type="entry name" value="SH2 domain"/>
    <property type="match status" value="1"/>
</dbReference>
<keyword evidence="5 18" id="KW-0645">Protease</keyword>
<feature type="domain" description="Cadherin" evidence="24">
    <location>
        <begin position="989"/>
        <end position="1098"/>
    </location>
</feature>
<feature type="domain" description="Cadherin" evidence="24">
    <location>
        <begin position="1203"/>
        <end position="1307"/>
    </location>
</feature>
<evidence type="ECO:0000259" key="25">
    <source>
        <dbReference type="PROSITE" id="PS50835"/>
    </source>
</evidence>
<dbReference type="SUPFAM" id="SSF57196">
    <property type="entry name" value="EGF/Laminin"/>
    <property type="match status" value="2"/>
</dbReference>
<dbReference type="InterPro" id="IPR001881">
    <property type="entry name" value="EGF-like_Ca-bd_dom"/>
</dbReference>
<keyword evidence="11 15" id="KW-0106">Calcium</keyword>
<dbReference type="PRINTS" id="PR00632">
    <property type="entry name" value="SONICHHOG"/>
</dbReference>
<dbReference type="SMART" id="SM00179">
    <property type="entry name" value="EGF_CA"/>
    <property type="match status" value="2"/>
</dbReference>
<feature type="domain" description="Cadherin" evidence="24">
    <location>
        <begin position="2037"/>
        <end position="2137"/>
    </location>
</feature>
<dbReference type="InterPro" id="IPR003598">
    <property type="entry name" value="Ig_sub2"/>
</dbReference>
<dbReference type="InterPro" id="IPR036860">
    <property type="entry name" value="SH2_dom_sf"/>
</dbReference>
<dbReference type="Pfam" id="PF01085">
    <property type="entry name" value="HH_signal"/>
    <property type="match status" value="1"/>
</dbReference>
<feature type="domain" description="EGF-like" evidence="22">
    <location>
        <begin position="5134"/>
        <end position="5170"/>
    </location>
</feature>
<feature type="disulfide bond" evidence="16">
    <location>
        <begin position="5122"/>
        <end position="5131"/>
    </location>
</feature>
<dbReference type="InterPro" id="IPR007110">
    <property type="entry name" value="Ig-like_dom"/>
</dbReference>
<keyword evidence="17" id="KW-0727">SH2 domain</keyword>
<evidence type="ECO:0000313" key="27">
    <source>
        <dbReference type="Proteomes" id="UP001159405"/>
    </source>
</evidence>
<dbReference type="PROSITE" id="PS50026">
    <property type="entry name" value="EGF_3"/>
    <property type="match status" value="2"/>
</dbReference>
<dbReference type="PROSITE" id="PS00232">
    <property type="entry name" value="CADHERIN_1"/>
    <property type="match status" value="20"/>
</dbReference>
<feature type="domain" description="Cadherin" evidence="24">
    <location>
        <begin position="3512"/>
        <end position="3616"/>
    </location>
</feature>
<dbReference type="InterPro" id="IPR013783">
    <property type="entry name" value="Ig-like_fold"/>
</dbReference>
<feature type="domain" description="Cadherin" evidence="24">
    <location>
        <begin position="2771"/>
        <end position="2875"/>
    </location>
</feature>
<keyword evidence="18" id="KW-0256">Endoplasmic reticulum</keyword>
<feature type="domain" description="Cadherin" evidence="24">
    <location>
        <begin position="1828"/>
        <end position="1932"/>
    </location>
</feature>
<dbReference type="PANTHER" id="PTHR24026:SF126">
    <property type="entry name" value="PROTOCADHERIN FAT 4"/>
    <property type="match status" value="1"/>
</dbReference>
<feature type="domain" description="SH2" evidence="21">
    <location>
        <begin position="5494"/>
        <end position="5598"/>
    </location>
</feature>
<feature type="domain" description="Cadherin" evidence="24">
    <location>
        <begin position="4028"/>
        <end position="4132"/>
    </location>
</feature>
<keyword evidence="6 19" id="KW-0812">Transmembrane</keyword>
<keyword evidence="10 18" id="KW-0068">Autocatalytic cleavage</keyword>
<dbReference type="PANTHER" id="PTHR24026">
    <property type="entry name" value="FAT ATYPICAL CADHERIN-RELATED"/>
    <property type="match status" value="1"/>
</dbReference>
<evidence type="ECO:0000256" key="16">
    <source>
        <dbReference type="PROSITE-ProRule" id="PRU00076"/>
    </source>
</evidence>
<evidence type="ECO:0000256" key="20">
    <source>
        <dbReference type="SAM" id="SignalP"/>
    </source>
</evidence>
<evidence type="ECO:0000256" key="18">
    <source>
        <dbReference type="RuleBase" id="RU280812"/>
    </source>
</evidence>
<dbReference type="SMART" id="SM00409">
    <property type="entry name" value="IG"/>
    <property type="match status" value="2"/>
</dbReference>
<keyword evidence="12 19" id="KW-1133">Transmembrane helix</keyword>
<dbReference type="Pfam" id="PF00092">
    <property type="entry name" value="VWA"/>
    <property type="match status" value="1"/>
</dbReference>
<evidence type="ECO:0000256" key="9">
    <source>
        <dbReference type="ARBA" id="ARBA00022801"/>
    </source>
</evidence>
<feature type="domain" description="Cadherin" evidence="24">
    <location>
        <begin position="3299"/>
        <end position="3403"/>
    </location>
</feature>
<feature type="domain" description="VWFA" evidence="23">
    <location>
        <begin position="175"/>
        <end position="351"/>
    </location>
</feature>
<keyword evidence="18" id="KW-0333">Golgi apparatus</keyword>
<evidence type="ECO:0000256" key="3">
    <source>
        <dbReference type="ARBA" id="ARBA00022473"/>
    </source>
</evidence>
<feature type="domain" description="Cadherin" evidence="24">
    <location>
        <begin position="884"/>
        <end position="988"/>
    </location>
</feature>
<feature type="domain" description="Cadherin" evidence="24">
    <location>
        <begin position="780"/>
        <end position="883"/>
    </location>
</feature>
<dbReference type="SMART" id="SM00408">
    <property type="entry name" value="IGc2"/>
    <property type="match status" value="2"/>
</dbReference>
<evidence type="ECO:0000256" key="13">
    <source>
        <dbReference type="ARBA" id="ARBA00023136"/>
    </source>
</evidence>